<dbReference type="Pfam" id="PF13280">
    <property type="entry name" value="WYL"/>
    <property type="match status" value="1"/>
</dbReference>
<dbReference type="InterPro" id="IPR036390">
    <property type="entry name" value="WH_DNA-bd_sf"/>
</dbReference>
<dbReference type="Proteomes" id="UP001589605">
    <property type="component" value="Unassembled WGS sequence"/>
</dbReference>
<dbReference type="Pfam" id="PF25583">
    <property type="entry name" value="WCX"/>
    <property type="match status" value="1"/>
</dbReference>
<dbReference type="EMBL" id="JBHMEZ010000012">
    <property type="protein sequence ID" value="MFB9053987.1"/>
    <property type="molecule type" value="Genomic_DNA"/>
</dbReference>
<evidence type="ECO:0000259" key="2">
    <source>
        <dbReference type="Pfam" id="PF25583"/>
    </source>
</evidence>
<dbReference type="InterPro" id="IPR057727">
    <property type="entry name" value="WCX_dom"/>
</dbReference>
<dbReference type="InterPro" id="IPR026881">
    <property type="entry name" value="WYL_dom"/>
</dbReference>
<evidence type="ECO:0000313" key="3">
    <source>
        <dbReference type="EMBL" id="MFB9053987.1"/>
    </source>
</evidence>
<feature type="domain" description="WYL" evidence="1">
    <location>
        <begin position="120"/>
        <end position="188"/>
    </location>
</feature>
<feature type="domain" description="WCX" evidence="2">
    <location>
        <begin position="222"/>
        <end position="297"/>
    </location>
</feature>
<sequence length="303" mass="36199">MNNPHLSKRTLKILQFIKDKYYPSINQIFDYLKTYDLVVSYRTFHRDLKKLRTDFGIEITYNRVYNGYFINKEESIDIPSFFRFLELVSLAELFSDGLRGDKKLMEYVHFENTPELKGIENLQPILIAIKQGCKLSFTHYNYYKDTVKAYTISPLMVKEYLNRWYVIGIIEATEDLRIFGIDRLSEIQQGELTTVQKKNFQQELDKFKDIVGVRINETPKARIVIQTDEKHMRYLKSLPLHHSQVILDDKNPEDIKISYEIRPNYEFDTQILKMSSEVEVLEPMWYREHIKSKIEAIYKKYKA</sequence>
<dbReference type="SUPFAM" id="SSF46785">
    <property type="entry name" value="Winged helix' DNA-binding domain"/>
    <property type="match status" value="1"/>
</dbReference>
<reference evidence="3 4" key="1">
    <citation type="submission" date="2024-09" db="EMBL/GenBank/DDBJ databases">
        <authorList>
            <person name="Sun Q."/>
            <person name="Mori K."/>
        </authorList>
    </citation>
    <scope>NUCLEOTIDE SEQUENCE [LARGE SCALE GENOMIC DNA]</scope>
    <source>
        <strain evidence="3 4">CECT 8286</strain>
    </source>
</reference>
<organism evidence="3 4">
    <name type="scientific">Formosa undariae</name>
    <dbReference type="NCBI Taxonomy" id="1325436"/>
    <lineage>
        <taxon>Bacteria</taxon>
        <taxon>Pseudomonadati</taxon>
        <taxon>Bacteroidota</taxon>
        <taxon>Flavobacteriia</taxon>
        <taxon>Flavobacteriales</taxon>
        <taxon>Flavobacteriaceae</taxon>
        <taxon>Formosa</taxon>
    </lineage>
</organism>
<comment type="caution">
    <text evidence="3">The sequence shown here is derived from an EMBL/GenBank/DDBJ whole genome shotgun (WGS) entry which is preliminary data.</text>
</comment>
<dbReference type="PANTHER" id="PTHR34580:SF9">
    <property type="entry name" value="SLL5097 PROTEIN"/>
    <property type="match status" value="1"/>
</dbReference>
<dbReference type="InterPro" id="IPR051534">
    <property type="entry name" value="CBASS_pafABC_assoc_protein"/>
</dbReference>
<gene>
    <name evidence="3" type="ORF">ACFFVB_12945</name>
</gene>
<dbReference type="PANTHER" id="PTHR34580">
    <property type="match status" value="1"/>
</dbReference>
<keyword evidence="4" id="KW-1185">Reference proteome</keyword>
<proteinExistence type="predicted"/>
<protein>
    <submittedName>
        <fullName evidence="3">Helix-turn-helix transcriptional regulator</fullName>
    </submittedName>
</protein>
<name>A0ABV5F3F9_9FLAO</name>
<dbReference type="RefSeq" id="WP_382383357.1">
    <property type="nucleotide sequence ID" value="NZ_JBHMEZ010000012.1"/>
</dbReference>
<evidence type="ECO:0000313" key="4">
    <source>
        <dbReference type="Proteomes" id="UP001589605"/>
    </source>
</evidence>
<accession>A0ABV5F3F9</accession>
<dbReference type="PROSITE" id="PS52050">
    <property type="entry name" value="WYL"/>
    <property type="match status" value="1"/>
</dbReference>
<evidence type="ECO:0000259" key="1">
    <source>
        <dbReference type="Pfam" id="PF13280"/>
    </source>
</evidence>